<comment type="caution">
    <text evidence="2">The sequence shown here is derived from an EMBL/GenBank/DDBJ whole genome shotgun (WGS) entry which is preliminary data.</text>
</comment>
<sequence length="92" mass="10193">MSITNVNVESVSSCRAGSAPETPKNRVKFMCSHGGKFLPRPADGRIKYVGGETRLICVPRDITFPEQFIISIARTHMFVKQVGDHEISTDDL</sequence>
<feature type="compositionally biased region" description="Polar residues" evidence="1">
    <location>
        <begin position="1"/>
        <end position="15"/>
    </location>
</feature>
<feature type="region of interest" description="Disordered" evidence="1">
    <location>
        <begin position="1"/>
        <end position="25"/>
    </location>
</feature>
<proteinExistence type="predicted"/>
<dbReference type="PANTHER" id="PTHR31066:SF47">
    <property type="entry name" value="PB1 DOMAIN-CONTAINING PROTEIN"/>
    <property type="match status" value="1"/>
</dbReference>
<dbReference type="PANTHER" id="PTHR31066">
    <property type="entry name" value="OS05G0427100 PROTEIN-RELATED"/>
    <property type="match status" value="1"/>
</dbReference>
<gene>
    <name evidence="2" type="ORF">LSAT_V11C700371710</name>
</gene>
<evidence type="ECO:0000313" key="2">
    <source>
        <dbReference type="EMBL" id="KAJ0198064.1"/>
    </source>
</evidence>
<organism evidence="2 3">
    <name type="scientific">Lactuca sativa</name>
    <name type="common">Garden lettuce</name>
    <dbReference type="NCBI Taxonomy" id="4236"/>
    <lineage>
        <taxon>Eukaryota</taxon>
        <taxon>Viridiplantae</taxon>
        <taxon>Streptophyta</taxon>
        <taxon>Embryophyta</taxon>
        <taxon>Tracheophyta</taxon>
        <taxon>Spermatophyta</taxon>
        <taxon>Magnoliopsida</taxon>
        <taxon>eudicotyledons</taxon>
        <taxon>Gunneridae</taxon>
        <taxon>Pentapetalae</taxon>
        <taxon>asterids</taxon>
        <taxon>campanulids</taxon>
        <taxon>Asterales</taxon>
        <taxon>Asteraceae</taxon>
        <taxon>Cichorioideae</taxon>
        <taxon>Cichorieae</taxon>
        <taxon>Lactucinae</taxon>
        <taxon>Lactuca</taxon>
    </lineage>
</organism>
<keyword evidence="3" id="KW-1185">Reference proteome</keyword>
<reference evidence="2 3" key="1">
    <citation type="journal article" date="2017" name="Nat. Commun.">
        <title>Genome assembly with in vitro proximity ligation data and whole-genome triplication in lettuce.</title>
        <authorList>
            <person name="Reyes-Chin-Wo S."/>
            <person name="Wang Z."/>
            <person name="Yang X."/>
            <person name="Kozik A."/>
            <person name="Arikit S."/>
            <person name="Song C."/>
            <person name="Xia L."/>
            <person name="Froenicke L."/>
            <person name="Lavelle D.O."/>
            <person name="Truco M.J."/>
            <person name="Xia R."/>
            <person name="Zhu S."/>
            <person name="Xu C."/>
            <person name="Xu H."/>
            <person name="Xu X."/>
            <person name="Cox K."/>
            <person name="Korf I."/>
            <person name="Meyers B.C."/>
            <person name="Michelmore R.W."/>
        </authorList>
    </citation>
    <scope>NUCLEOTIDE SEQUENCE [LARGE SCALE GENOMIC DNA]</scope>
    <source>
        <strain evidence="3">cv. Salinas</strain>
        <tissue evidence="2">Seedlings</tissue>
    </source>
</reference>
<dbReference type="AlphaFoldDB" id="A0A9R1X508"/>
<name>A0A9R1X508_LACSA</name>
<dbReference type="InterPro" id="IPR053198">
    <property type="entry name" value="Gynoecium_Dev_Regulator"/>
</dbReference>
<dbReference type="Proteomes" id="UP000235145">
    <property type="component" value="Unassembled WGS sequence"/>
</dbReference>
<protein>
    <submittedName>
        <fullName evidence="2">Uncharacterized protein</fullName>
    </submittedName>
</protein>
<accession>A0A9R1X508</accession>
<evidence type="ECO:0000313" key="3">
    <source>
        <dbReference type="Proteomes" id="UP000235145"/>
    </source>
</evidence>
<dbReference type="EMBL" id="NBSK02000007">
    <property type="protein sequence ID" value="KAJ0198064.1"/>
    <property type="molecule type" value="Genomic_DNA"/>
</dbReference>
<evidence type="ECO:0000256" key="1">
    <source>
        <dbReference type="SAM" id="MobiDB-lite"/>
    </source>
</evidence>